<dbReference type="GO" id="GO:0046872">
    <property type="term" value="F:metal ion binding"/>
    <property type="evidence" value="ECO:0007669"/>
    <property type="project" value="UniProtKB-KW"/>
</dbReference>
<comment type="similarity">
    <text evidence="1">Belongs to the FAH family.</text>
</comment>
<reference evidence="4 5" key="1">
    <citation type="journal article" date="2015" name="BMC Genomics">
        <title>Transcriptome analysis of thermophilic methylotrophic Bacillus methanolicus MGA3 using RNA-sequencing provides detailed insights into its previously uncharted transcriptional landscape.</title>
        <authorList>
            <person name="Irla M."/>
            <person name="Neshat A."/>
            <person name="Brautaset T."/>
            <person name="Ruckert C."/>
            <person name="Kalinowski J."/>
            <person name="Wendisch V.F."/>
        </authorList>
    </citation>
    <scope>NUCLEOTIDE SEQUENCE [LARGE SCALE GENOMIC DNA]</scope>
    <source>
        <strain evidence="5">MGA3 / ATCC 53907</strain>
    </source>
</reference>
<dbReference type="InterPro" id="IPR011234">
    <property type="entry name" value="Fumarylacetoacetase-like_C"/>
</dbReference>
<accession>I3E7K2</accession>
<dbReference type="InterPro" id="IPR036663">
    <property type="entry name" value="Fumarylacetoacetase_C_sf"/>
</dbReference>
<evidence type="ECO:0000256" key="1">
    <source>
        <dbReference type="ARBA" id="ARBA00010211"/>
    </source>
</evidence>
<evidence type="ECO:0000313" key="5">
    <source>
        <dbReference type="Proteomes" id="UP000027602"/>
    </source>
</evidence>
<sequence length="303" mass="33556">MKFVTAKDKNGVFVGIVNEENNSVLPIRKAEERRSGELHFPVTMIECIALGDDFIKKVENLIEWVNNSEGGKELYVPLEKVELLAPIPRPAKNIFCVGKNYAEHAIEMGSKDDIPEHVMVFTKAPTTVIGHQQKVLNHLKVTKELDYEGELAVVIGKAGKAIKKEEALDYVFGYTIINDITARDLQSRHKQFFIGKSLDATCPMGPWIVHKSVIENPNQLNIQTKVNGEMRQNSNTKHFIFPVEEIISVLSAGMTLEPGDIIATGTPAGVGKGFKPPRFLNPGDVIEVSIEKIGTLTNQIADE</sequence>
<keyword evidence="5" id="KW-1185">Reference proteome</keyword>
<dbReference type="Proteomes" id="UP000027602">
    <property type="component" value="Chromosome"/>
</dbReference>
<dbReference type="OrthoDB" id="9805307at2"/>
<dbReference type="STRING" id="796606.BMMGA3_04295"/>
<dbReference type="HOGENOM" id="CLU_028458_3_1_9"/>
<keyword evidence="2" id="KW-0479">Metal-binding</keyword>
<dbReference type="eggNOG" id="COG0179">
    <property type="taxonomic scope" value="Bacteria"/>
</dbReference>
<dbReference type="PANTHER" id="PTHR11820">
    <property type="entry name" value="ACYLPYRUVASE"/>
    <property type="match status" value="1"/>
</dbReference>
<dbReference type="PANTHER" id="PTHR11820:SF7">
    <property type="entry name" value="ACYLPYRUVASE FAHD1, MITOCHONDRIAL"/>
    <property type="match status" value="1"/>
</dbReference>
<evidence type="ECO:0000256" key="2">
    <source>
        <dbReference type="ARBA" id="ARBA00022723"/>
    </source>
</evidence>
<dbReference type="KEGG" id="bmet:BMMGA3_04295"/>
<name>I3E7K2_BACMM</name>
<evidence type="ECO:0000313" key="4">
    <source>
        <dbReference type="EMBL" id="AIE59299.1"/>
    </source>
</evidence>
<dbReference type="Pfam" id="PF01557">
    <property type="entry name" value="FAA_hydrolase"/>
    <property type="match status" value="1"/>
</dbReference>
<dbReference type="SUPFAM" id="SSF56529">
    <property type="entry name" value="FAH"/>
    <property type="match status" value="1"/>
</dbReference>
<proteinExistence type="inferred from homology"/>
<dbReference type="EMBL" id="CP007739">
    <property type="protein sequence ID" value="AIE59299.1"/>
    <property type="molecule type" value="Genomic_DNA"/>
</dbReference>
<dbReference type="Gene3D" id="3.90.850.10">
    <property type="entry name" value="Fumarylacetoacetase-like, C-terminal domain"/>
    <property type="match status" value="1"/>
</dbReference>
<feature type="domain" description="Fumarylacetoacetase-like C-terminal" evidence="3">
    <location>
        <begin position="94"/>
        <end position="300"/>
    </location>
</feature>
<dbReference type="FunFam" id="3.90.850.10:FF:000010">
    <property type="entry name" value="FAA hydrolase family protein"/>
    <property type="match status" value="1"/>
</dbReference>
<evidence type="ECO:0000259" key="3">
    <source>
        <dbReference type="Pfam" id="PF01557"/>
    </source>
</evidence>
<organism evidence="4 5">
    <name type="scientific">Bacillus methanolicus (strain MGA3 / ATCC 53907)</name>
    <dbReference type="NCBI Taxonomy" id="796606"/>
    <lineage>
        <taxon>Bacteria</taxon>
        <taxon>Bacillati</taxon>
        <taxon>Bacillota</taxon>
        <taxon>Bacilli</taxon>
        <taxon>Bacillales</taxon>
        <taxon>Bacillaceae</taxon>
        <taxon>Bacillus</taxon>
    </lineage>
</organism>
<dbReference type="GO" id="GO:0018773">
    <property type="term" value="F:acetylpyruvate hydrolase activity"/>
    <property type="evidence" value="ECO:0007669"/>
    <property type="project" value="TreeGrafter"/>
</dbReference>
<protein>
    <recommendedName>
        <fullName evidence="3">Fumarylacetoacetase-like C-terminal domain-containing protein</fullName>
    </recommendedName>
</protein>
<gene>
    <name evidence="4" type="primary">yisK</name>
    <name evidence="4" type="ORF">BMMGA3_04295</name>
</gene>
<dbReference type="RefSeq" id="WP_004433508.1">
    <property type="nucleotide sequence ID" value="NZ_ADWW01000002.1"/>
</dbReference>
<dbReference type="AlphaFoldDB" id="I3E7K2"/>